<dbReference type="SUPFAM" id="SSF53955">
    <property type="entry name" value="Lysozyme-like"/>
    <property type="match status" value="1"/>
</dbReference>
<feature type="compositionally biased region" description="Polar residues" evidence="1">
    <location>
        <begin position="7"/>
        <end position="18"/>
    </location>
</feature>
<protein>
    <recommendedName>
        <fullName evidence="4">Phospholipase</fullName>
    </recommendedName>
</protein>
<organism evidence="2 3">
    <name type="scientific">Labedella endophytica</name>
    <dbReference type="NCBI Taxonomy" id="1523160"/>
    <lineage>
        <taxon>Bacteria</taxon>
        <taxon>Bacillati</taxon>
        <taxon>Actinomycetota</taxon>
        <taxon>Actinomycetes</taxon>
        <taxon>Micrococcales</taxon>
        <taxon>Microbacteriaceae</taxon>
        <taxon>Labedella</taxon>
    </lineage>
</organism>
<dbReference type="InterPro" id="IPR023346">
    <property type="entry name" value="Lysozyme-like_dom_sf"/>
</dbReference>
<dbReference type="AlphaFoldDB" id="A0A3S0WVU4"/>
<reference evidence="2 3" key="1">
    <citation type="submission" date="2018-12" db="EMBL/GenBank/DDBJ databases">
        <authorList>
            <person name="Li F."/>
        </authorList>
    </citation>
    <scope>NUCLEOTIDE SEQUENCE [LARGE SCALE GENOMIC DNA]</scope>
    <source>
        <strain evidence="2 3">EGI 6500705</strain>
    </source>
</reference>
<dbReference type="Proteomes" id="UP000274909">
    <property type="component" value="Unassembled WGS sequence"/>
</dbReference>
<evidence type="ECO:0000313" key="2">
    <source>
        <dbReference type="EMBL" id="RUQ98279.1"/>
    </source>
</evidence>
<keyword evidence="3" id="KW-1185">Reference proteome</keyword>
<evidence type="ECO:0008006" key="4">
    <source>
        <dbReference type="Google" id="ProtNLM"/>
    </source>
</evidence>
<evidence type="ECO:0000256" key="1">
    <source>
        <dbReference type="SAM" id="MobiDB-lite"/>
    </source>
</evidence>
<proteinExistence type="predicted"/>
<gene>
    <name evidence="2" type="ORF">ELQ94_14840</name>
</gene>
<evidence type="ECO:0000313" key="3">
    <source>
        <dbReference type="Proteomes" id="UP000274909"/>
    </source>
</evidence>
<accession>A0A3S0WVU4</accession>
<name>A0A3S0WVU4_9MICO</name>
<dbReference type="EMBL" id="RZGZ01000004">
    <property type="protein sequence ID" value="RUQ98279.1"/>
    <property type="molecule type" value="Genomic_DNA"/>
</dbReference>
<sequence>MRHETPRTTLTPLPQASRSALRKARGSSRRKRLAVAATVALVGLTAGSGFAITDRVSAEQAAVVTAQIDETSGLRSEQLGVYAGVATAHVEKKAEAVIVTASAVAKEAEGKVDATTLTTTIDKLDDYETLDTDTVVDLTRQVITVMNDTQAAAKAYDEKVAAEAAAAEAAAKAAEELARANTPEGAKAVAREMAASDYGWGDSQFSCLSSLWQKESGWSYTAENASSGAYGIPQALPGSKMATVASDWRTNASTQIAWGLSYIDRAYGTPCAAWSHSQSVNWY</sequence>
<feature type="region of interest" description="Disordered" evidence="1">
    <location>
        <begin position="1"/>
        <end position="27"/>
    </location>
</feature>
<comment type="caution">
    <text evidence="2">The sequence shown here is derived from an EMBL/GenBank/DDBJ whole genome shotgun (WGS) entry which is preliminary data.</text>
</comment>
<dbReference type="RefSeq" id="WP_127051133.1">
    <property type="nucleotide sequence ID" value="NZ_RZGZ01000004.1"/>
</dbReference>
<dbReference type="OrthoDB" id="9766277at2"/>